<dbReference type="AlphaFoldDB" id="A0A0F5LED4"/>
<dbReference type="EMBL" id="LAJG01000014">
    <property type="protein sequence ID" value="KKB79967.1"/>
    <property type="molecule type" value="Genomic_DNA"/>
</dbReference>
<keyword evidence="2" id="KW-0808">Transferase</keyword>
<dbReference type="InterPro" id="IPR038268">
    <property type="entry name" value="RHH_sf"/>
</dbReference>
<dbReference type="STRING" id="361041.VW35_05750"/>
<dbReference type="Pfam" id="PF13467">
    <property type="entry name" value="RHH_4"/>
    <property type="match status" value="1"/>
</dbReference>
<protein>
    <submittedName>
        <fullName evidence="2">Arylsulfate sulfotransferase</fullName>
    </submittedName>
</protein>
<dbReference type="InterPro" id="IPR027373">
    <property type="entry name" value="RHH_dom"/>
</dbReference>
<dbReference type="GO" id="GO:0016740">
    <property type="term" value="F:transferase activity"/>
    <property type="evidence" value="ECO:0007669"/>
    <property type="project" value="UniProtKB-KW"/>
</dbReference>
<evidence type="ECO:0000313" key="3">
    <source>
        <dbReference type="Proteomes" id="UP000033514"/>
    </source>
</evidence>
<dbReference type="OrthoDB" id="7477016at2"/>
<keyword evidence="3" id="KW-1185">Reference proteome</keyword>
<dbReference type="Gene3D" id="1.10.3990.20">
    <property type="entry name" value="protein bp1543"/>
    <property type="match status" value="1"/>
</dbReference>
<reference evidence="2 3" key="1">
    <citation type="submission" date="2015-03" db="EMBL/GenBank/DDBJ databases">
        <authorList>
            <person name="Hassan Y.I."/>
            <person name="Lepp D."/>
            <person name="Zhou T."/>
        </authorList>
    </citation>
    <scope>NUCLEOTIDE SEQUENCE [LARGE SCALE GENOMIC DNA]</scope>
    <source>
        <strain evidence="2 3">GH2-10</strain>
    </source>
</reference>
<evidence type="ECO:0000259" key="1">
    <source>
        <dbReference type="Pfam" id="PF13467"/>
    </source>
</evidence>
<gene>
    <name evidence="2" type="ORF">VW35_05750</name>
</gene>
<evidence type="ECO:0000313" key="2">
    <source>
        <dbReference type="EMBL" id="KKB79967.1"/>
    </source>
</evidence>
<name>A0A0F5LED4_9HYPH</name>
<proteinExistence type="predicted"/>
<dbReference type="PATRIC" id="fig|361041.3.peg.466"/>
<accession>A0A0F5LED4</accession>
<organism evidence="2 3">
    <name type="scientific">Devosia soli</name>
    <dbReference type="NCBI Taxonomy" id="361041"/>
    <lineage>
        <taxon>Bacteria</taxon>
        <taxon>Pseudomonadati</taxon>
        <taxon>Pseudomonadota</taxon>
        <taxon>Alphaproteobacteria</taxon>
        <taxon>Hyphomicrobiales</taxon>
        <taxon>Devosiaceae</taxon>
        <taxon>Devosia</taxon>
    </lineage>
</organism>
<dbReference type="Proteomes" id="UP000033514">
    <property type="component" value="Unassembled WGS sequence"/>
</dbReference>
<dbReference type="RefSeq" id="WP_046142032.1">
    <property type="nucleotide sequence ID" value="NZ_LAJG01000014.1"/>
</dbReference>
<feature type="domain" description="Ribbon-helix-helix" evidence="1">
    <location>
        <begin position="2"/>
        <end position="62"/>
    </location>
</feature>
<sequence>MQKRSLSIAGHRTSIALEPEFWAGLEAIAAERRLSLASLVREIDETRTVQNLSSALRLFVLAFYRDQRIG</sequence>
<comment type="caution">
    <text evidence="2">The sequence shown here is derived from an EMBL/GenBank/DDBJ whole genome shotgun (WGS) entry which is preliminary data.</text>
</comment>